<dbReference type="AlphaFoldDB" id="A0A8S4PLX8"/>
<feature type="compositionally biased region" description="Polar residues" evidence="1">
    <location>
        <begin position="154"/>
        <end position="165"/>
    </location>
</feature>
<protein>
    <submittedName>
        <fullName evidence="3">Uncharacterized protein</fullName>
    </submittedName>
</protein>
<proteinExistence type="predicted"/>
<dbReference type="EMBL" id="CAIIXF020000008">
    <property type="protein sequence ID" value="CAH1792602.1"/>
    <property type="molecule type" value="Genomic_DNA"/>
</dbReference>
<accession>A0A8S4PLX8</accession>
<feature type="compositionally biased region" description="Basic and acidic residues" evidence="1">
    <location>
        <begin position="140"/>
        <end position="153"/>
    </location>
</feature>
<comment type="caution">
    <text evidence="3">The sequence shown here is derived from an EMBL/GenBank/DDBJ whole genome shotgun (WGS) entry which is preliminary data.</text>
</comment>
<evidence type="ECO:0000256" key="1">
    <source>
        <dbReference type="SAM" id="MobiDB-lite"/>
    </source>
</evidence>
<feature type="compositionally biased region" description="Polar residues" evidence="1">
    <location>
        <begin position="111"/>
        <end position="126"/>
    </location>
</feature>
<reference evidence="3" key="1">
    <citation type="submission" date="2022-03" db="EMBL/GenBank/DDBJ databases">
        <authorList>
            <person name="Martin C."/>
        </authorList>
    </citation>
    <scope>NUCLEOTIDE SEQUENCE</scope>
</reference>
<gene>
    <name evidence="3" type="ORF">OFUS_LOCUS17547</name>
</gene>
<dbReference type="Proteomes" id="UP000749559">
    <property type="component" value="Unassembled WGS sequence"/>
</dbReference>
<evidence type="ECO:0000313" key="3">
    <source>
        <dbReference type="EMBL" id="CAH1792602.1"/>
    </source>
</evidence>
<sequence length="199" mass="21981">MKRIRAWMILSVSLAHMLFTTSVTKSQTKHKRNIMQQAAEDSKETTSQNLSVQNYMGDTNKSTGNPITDDGEHVRLNATEKIMGPEVISNLKEQVTVGQDCQMNDPRHGSNKTSMDVPTHTYTNTTHYDRPVTTGSNKTSMDDPTHTKIDTTHSDQPVTIGSSKTSMDDLTHTNTDTSNSDQPVTTGSNKALMDDPTHT</sequence>
<feature type="chain" id="PRO_5035934102" evidence="2">
    <location>
        <begin position="23"/>
        <end position="199"/>
    </location>
</feature>
<keyword evidence="2" id="KW-0732">Signal</keyword>
<keyword evidence="4" id="KW-1185">Reference proteome</keyword>
<feature type="signal peptide" evidence="2">
    <location>
        <begin position="1"/>
        <end position="22"/>
    </location>
</feature>
<evidence type="ECO:0000313" key="4">
    <source>
        <dbReference type="Proteomes" id="UP000749559"/>
    </source>
</evidence>
<organism evidence="3 4">
    <name type="scientific">Owenia fusiformis</name>
    <name type="common">Polychaete worm</name>
    <dbReference type="NCBI Taxonomy" id="6347"/>
    <lineage>
        <taxon>Eukaryota</taxon>
        <taxon>Metazoa</taxon>
        <taxon>Spiralia</taxon>
        <taxon>Lophotrochozoa</taxon>
        <taxon>Annelida</taxon>
        <taxon>Polychaeta</taxon>
        <taxon>Sedentaria</taxon>
        <taxon>Canalipalpata</taxon>
        <taxon>Sabellida</taxon>
        <taxon>Oweniida</taxon>
        <taxon>Oweniidae</taxon>
        <taxon>Owenia</taxon>
    </lineage>
</organism>
<feature type="compositionally biased region" description="Polar residues" evidence="1">
    <location>
        <begin position="172"/>
        <end position="189"/>
    </location>
</feature>
<feature type="region of interest" description="Disordered" evidence="1">
    <location>
        <begin position="106"/>
        <end position="199"/>
    </location>
</feature>
<evidence type="ECO:0000256" key="2">
    <source>
        <dbReference type="SAM" id="SignalP"/>
    </source>
</evidence>
<name>A0A8S4PLX8_OWEFU</name>
<feature type="non-terminal residue" evidence="3">
    <location>
        <position position="199"/>
    </location>
</feature>